<organism evidence="1 2">
    <name type="scientific">Brevibacillus porteri</name>
    <dbReference type="NCBI Taxonomy" id="2126350"/>
    <lineage>
        <taxon>Bacteria</taxon>
        <taxon>Bacillati</taxon>
        <taxon>Bacillota</taxon>
        <taxon>Bacilli</taxon>
        <taxon>Bacillales</taxon>
        <taxon>Paenibacillaceae</taxon>
        <taxon>Brevibacillus</taxon>
    </lineage>
</organism>
<protein>
    <recommendedName>
        <fullName evidence="3">Transcription regulator PadR N-terminal domain-containing protein</fullName>
    </recommendedName>
</protein>
<reference evidence="1 2" key="1">
    <citation type="submission" date="2018-03" db="EMBL/GenBank/DDBJ databases">
        <title>Brevisbacillus phylogenomics.</title>
        <authorList>
            <person name="Dunlap C."/>
        </authorList>
    </citation>
    <scope>NUCLEOTIDE SEQUENCE [LARGE SCALE GENOMIC DNA]</scope>
    <source>
        <strain evidence="1 2">NRRL B-41110</strain>
    </source>
</reference>
<dbReference type="InterPro" id="IPR036390">
    <property type="entry name" value="WH_DNA-bd_sf"/>
</dbReference>
<dbReference type="SUPFAM" id="SSF46785">
    <property type="entry name" value="Winged helix' DNA-binding domain"/>
    <property type="match status" value="1"/>
</dbReference>
<dbReference type="Proteomes" id="UP000241645">
    <property type="component" value="Unassembled WGS sequence"/>
</dbReference>
<dbReference type="Gene3D" id="1.10.10.10">
    <property type="entry name" value="Winged helix-like DNA-binding domain superfamily/Winged helix DNA-binding domain"/>
    <property type="match status" value="1"/>
</dbReference>
<accession>A0ABX5FUK2</accession>
<sequence>MPRKREKVEPLALLRVEDRLVNPHPLGKRVEISKDGKRNCPDSKRVWAVFFDLDRMKLPFSYFFRSTYGTIYPMLNRMEKEGLITKEIVPQDENILTPIYKGP</sequence>
<proteinExistence type="predicted"/>
<dbReference type="EMBL" id="PXZO01000017">
    <property type="protein sequence ID" value="PSK11217.1"/>
    <property type="molecule type" value="Genomic_DNA"/>
</dbReference>
<name>A0ABX5FUK2_9BACL</name>
<evidence type="ECO:0000313" key="1">
    <source>
        <dbReference type="EMBL" id="PSK11217.1"/>
    </source>
</evidence>
<evidence type="ECO:0008006" key="3">
    <source>
        <dbReference type="Google" id="ProtNLM"/>
    </source>
</evidence>
<evidence type="ECO:0000313" key="2">
    <source>
        <dbReference type="Proteomes" id="UP000241645"/>
    </source>
</evidence>
<dbReference type="InterPro" id="IPR036388">
    <property type="entry name" value="WH-like_DNA-bd_sf"/>
</dbReference>
<gene>
    <name evidence="1" type="ORF">C7R92_09760</name>
</gene>
<keyword evidence="2" id="KW-1185">Reference proteome</keyword>
<comment type="caution">
    <text evidence="1">The sequence shown here is derived from an EMBL/GenBank/DDBJ whole genome shotgun (WGS) entry which is preliminary data.</text>
</comment>